<dbReference type="GO" id="GO:0005737">
    <property type="term" value="C:cytoplasm"/>
    <property type="evidence" value="ECO:0007669"/>
    <property type="project" value="TreeGrafter"/>
</dbReference>
<dbReference type="InterPro" id="IPR002347">
    <property type="entry name" value="SDR_fam"/>
</dbReference>
<dbReference type="Pfam" id="PF00106">
    <property type="entry name" value="adh_short"/>
    <property type="match status" value="1"/>
</dbReference>
<reference evidence="4 5" key="1">
    <citation type="journal article" date="2016" name="Mol. Biol. Evol.">
        <title>Comparative Genomics of Early-Diverging Mushroom-Forming Fungi Provides Insights into the Origins of Lignocellulose Decay Capabilities.</title>
        <authorList>
            <person name="Nagy L.G."/>
            <person name="Riley R."/>
            <person name="Tritt A."/>
            <person name="Adam C."/>
            <person name="Daum C."/>
            <person name="Floudas D."/>
            <person name="Sun H."/>
            <person name="Yadav J.S."/>
            <person name="Pangilinan J."/>
            <person name="Larsson K.H."/>
            <person name="Matsuura K."/>
            <person name="Barry K."/>
            <person name="Labutti K."/>
            <person name="Kuo R."/>
            <person name="Ohm R.A."/>
            <person name="Bhattacharya S.S."/>
            <person name="Shirouzu T."/>
            <person name="Yoshinaga Y."/>
            <person name="Martin F.M."/>
            <person name="Grigoriev I.V."/>
            <person name="Hibbett D.S."/>
        </authorList>
    </citation>
    <scope>NUCLEOTIDE SEQUENCE [LARGE SCALE GENOMIC DNA]</scope>
    <source>
        <strain evidence="4 5">CBS 109695</strain>
    </source>
</reference>
<name>A0A166R5I3_9AGAM</name>
<dbReference type="PANTHER" id="PTHR43544">
    <property type="entry name" value="SHORT-CHAIN DEHYDROGENASE/REDUCTASE"/>
    <property type="match status" value="1"/>
</dbReference>
<evidence type="ECO:0000256" key="3">
    <source>
        <dbReference type="ARBA" id="ARBA00023002"/>
    </source>
</evidence>
<dbReference type="AlphaFoldDB" id="A0A166R5I3"/>
<proteinExistence type="inferred from homology"/>
<sequence>MRRWKNPEIQKEKNVILSTLSRVALRPRIESDVGLRPRVAKVMLTMIKTMVNTTTTKTKTTIRIFTQRGPGPPAQPAEPAFFPFAATRVLTVCAFSTNSSQEEVHARRFAGALRGPESDSINSAGFGVVNDLLVAIFSAFGEAGVQGVPGSRPSGEEDVGGLRSEACIGNVVGRSPEGVFDSGVRSCSHTLTINSHDLLTLAIFANTAMQVSLKVSPVLGMVVLVELVGTMNSVQQAIAAISDAETGGMDVLQRWWRSQRSRRAQGVAGLFSECCTTPLKMHSVSPKTKYSVLVISNINDSNDTCLITGANRGLGYELTKTHVARPDGAVLIAATRNTSKPGSVASLQALPIGAGSQLIIVKVDSAAESDAADAVELLRKEHGITSLNVVIANAGICAQGPVLTTSIRNMRSHFEVNAIGPLGGSIASMHPTVPFAAYDASQAAVNFIARKIHHEHLEIVAVALNPGFVQTDMGEATGRRSALRA</sequence>
<dbReference type="InterPro" id="IPR051468">
    <property type="entry name" value="Fungal_SecMetab_SDRs"/>
</dbReference>
<dbReference type="PRINTS" id="PR00081">
    <property type="entry name" value="GDHRDH"/>
</dbReference>
<comment type="similarity">
    <text evidence="1">Belongs to the short-chain dehydrogenases/reductases (SDR) family.</text>
</comment>
<gene>
    <name evidence="4" type="ORF">FIBSPDRAFT_927896</name>
</gene>
<dbReference type="InterPro" id="IPR036291">
    <property type="entry name" value="NAD(P)-bd_dom_sf"/>
</dbReference>
<evidence type="ECO:0000256" key="2">
    <source>
        <dbReference type="ARBA" id="ARBA00022857"/>
    </source>
</evidence>
<evidence type="ECO:0000313" key="4">
    <source>
        <dbReference type="EMBL" id="KZP27928.1"/>
    </source>
</evidence>
<dbReference type="PANTHER" id="PTHR43544:SF7">
    <property type="entry name" value="NADB-LER2"/>
    <property type="match status" value="1"/>
</dbReference>
<organism evidence="4 5">
    <name type="scientific">Athelia psychrophila</name>
    <dbReference type="NCBI Taxonomy" id="1759441"/>
    <lineage>
        <taxon>Eukaryota</taxon>
        <taxon>Fungi</taxon>
        <taxon>Dikarya</taxon>
        <taxon>Basidiomycota</taxon>
        <taxon>Agaricomycotina</taxon>
        <taxon>Agaricomycetes</taxon>
        <taxon>Agaricomycetidae</taxon>
        <taxon>Atheliales</taxon>
        <taxon>Atheliaceae</taxon>
        <taxon>Athelia</taxon>
    </lineage>
</organism>
<dbReference type="Gene3D" id="3.40.50.720">
    <property type="entry name" value="NAD(P)-binding Rossmann-like Domain"/>
    <property type="match status" value="2"/>
</dbReference>
<dbReference type="SUPFAM" id="SSF51735">
    <property type="entry name" value="NAD(P)-binding Rossmann-fold domains"/>
    <property type="match status" value="1"/>
</dbReference>
<protein>
    <submittedName>
        <fullName evidence="4">NAD(P)-binding protein</fullName>
    </submittedName>
</protein>
<dbReference type="EMBL" id="KV417506">
    <property type="protein sequence ID" value="KZP27928.1"/>
    <property type="molecule type" value="Genomic_DNA"/>
</dbReference>
<evidence type="ECO:0000313" key="5">
    <source>
        <dbReference type="Proteomes" id="UP000076532"/>
    </source>
</evidence>
<dbReference type="Proteomes" id="UP000076532">
    <property type="component" value="Unassembled WGS sequence"/>
</dbReference>
<keyword evidence="2" id="KW-0521">NADP</keyword>
<accession>A0A166R5I3</accession>
<evidence type="ECO:0000256" key="1">
    <source>
        <dbReference type="ARBA" id="ARBA00006484"/>
    </source>
</evidence>
<dbReference type="GO" id="GO:0016491">
    <property type="term" value="F:oxidoreductase activity"/>
    <property type="evidence" value="ECO:0007669"/>
    <property type="project" value="UniProtKB-KW"/>
</dbReference>
<keyword evidence="3" id="KW-0560">Oxidoreductase</keyword>
<dbReference type="OrthoDB" id="9876299at2759"/>
<keyword evidence="5" id="KW-1185">Reference proteome</keyword>